<accession>A0A0E9RLJ5</accession>
<reference evidence="1" key="2">
    <citation type="journal article" date="2015" name="Fish Shellfish Immunol.">
        <title>Early steps in the European eel (Anguilla anguilla)-Vibrio vulnificus interaction in the gills: Role of the RtxA13 toxin.</title>
        <authorList>
            <person name="Callol A."/>
            <person name="Pajuelo D."/>
            <person name="Ebbesson L."/>
            <person name="Teles M."/>
            <person name="MacKenzie S."/>
            <person name="Amaro C."/>
        </authorList>
    </citation>
    <scope>NUCLEOTIDE SEQUENCE</scope>
</reference>
<proteinExistence type="predicted"/>
<organism evidence="1">
    <name type="scientific">Anguilla anguilla</name>
    <name type="common">European freshwater eel</name>
    <name type="synonym">Muraena anguilla</name>
    <dbReference type="NCBI Taxonomy" id="7936"/>
    <lineage>
        <taxon>Eukaryota</taxon>
        <taxon>Metazoa</taxon>
        <taxon>Chordata</taxon>
        <taxon>Craniata</taxon>
        <taxon>Vertebrata</taxon>
        <taxon>Euteleostomi</taxon>
        <taxon>Actinopterygii</taxon>
        <taxon>Neopterygii</taxon>
        <taxon>Teleostei</taxon>
        <taxon>Anguilliformes</taxon>
        <taxon>Anguillidae</taxon>
        <taxon>Anguilla</taxon>
    </lineage>
</organism>
<dbReference type="EMBL" id="GBXM01078618">
    <property type="protein sequence ID" value="JAH29959.1"/>
    <property type="molecule type" value="Transcribed_RNA"/>
</dbReference>
<sequence length="39" mass="4598">MGVLIIQATNQTIHFSTSKQPMYRLMALQYKPRMKEQTN</sequence>
<evidence type="ECO:0000313" key="1">
    <source>
        <dbReference type="EMBL" id="JAH29959.1"/>
    </source>
</evidence>
<dbReference type="AlphaFoldDB" id="A0A0E9RLJ5"/>
<protein>
    <submittedName>
        <fullName evidence="1">Uncharacterized protein</fullName>
    </submittedName>
</protein>
<reference evidence="1" key="1">
    <citation type="submission" date="2014-11" db="EMBL/GenBank/DDBJ databases">
        <authorList>
            <person name="Amaro Gonzalez C."/>
        </authorList>
    </citation>
    <scope>NUCLEOTIDE SEQUENCE</scope>
</reference>
<name>A0A0E9RLJ5_ANGAN</name>